<evidence type="ECO:0000313" key="2">
    <source>
        <dbReference type="Proteomes" id="UP000790787"/>
    </source>
</evidence>
<evidence type="ECO:0000313" key="4">
    <source>
        <dbReference type="RefSeq" id="XP_016501516.1"/>
    </source>
</evidence>
<evidence type="ECO:0000313" key="3">
    <source>
        <dbReference type="RefSeq" id="XP_016501515.1"/>
    </source>
</evidence>
<dbReference type="RefSeq" id="XP_016501519.1">
    <property type="nucleotide sequence ID" value="XM_016646033.1"/>
</dbReference>
<feature type="region of interest" description="Disordered" evidence="1">
    <location>
        <begin position="75"/>
        <end position="102"/>
    </location>
</feature>
<dbReference type="RefSeq" id="XP_016501518.1">
    <property type="nucleotide sequence ID" value="XM_016646032.1"/>
</dbReference>
<dbReference type="RefSeq" id="XP_016501520.1">
    <property type="nucleotide sequence ID" value="XM_016646034.1"/>
</dbReference>
<dbReference type="GeneID" id="107819867"/>
<evidence type="ECO:0000313" key="6">
    <source>
        <dbReference type="RefSeq" id="XP_016501518.1"/>
    </source>
</evidence>
<dbReference type="OrthoDB" id="1296398at2759"/>
<evidence type="ECO:0000313" key="5">
    <source>
        <dbReference type="RefSeq" id="XP_016501517.1"/>
    </source>
</evidence>
<dbReference type="RefSeq" id="XP_016501517.1">
    <property type="nucleotide sequence ID" value="XM_016646031.1"/>
</dbReference>
<keyword evidence="2" id="KW-1185">Reference proteome</keyword>
<reference evidence="3 4" key="2">
    <citation type="submission" date="2025-04" db="UniProtKB">
        <authorList>
            <consortium name="RefSeq"/>
        </authorList>
    </citation>
    <scope>IDENTIFICATION</scope>
</reference>
<gene>
    <name evidence="3 4 5 6 7 8 9" type="primary">LOC107819867</name>
</gene>
<evidence type="ECO:0000313" key="8">
    <source>
        <dbReference type="RefSeq" id="XP_016501520.1"/>
    </source>
</evidence>
<proteinExistence type="predicted"/>
<dbReference type="PANTHER" id="PTHR33144:SF45">
    <property type="entry name" value="TRANSPOSASE TNP1_EN_SPM-LIKE DOMAIN-CONTAINING PROTEIN"/>
    <property type="match status" value="1"/>
</dbReference>
<evidence type="ECO:0000313" key="9">
    <source>
        <dbReference type="RefSeq" id="XP_016501522.1"/>
    </source>
</evidence>
<protein>
    <submittedName>
        <fullName evidence="3 4">Uncharacterized protein</fullName>
    </submittedName>
</protein>
<reference key="1">
    <citation type="journal article" date="2014" name="Nat. Commun.">
        <title>The tobacco genome sequence and its comparison with those of tomato and potato.</title>
        <authorList>
            <person name="Sierro N."/>
            <person name="Battey J.N."/>
            <person name="Ouadi S."/>
            <person name="Bakaher N."/>
            <person name="Bovet L."/>
            <person name="Willig A."/>
            <person name="Goepfert S."/>
            <person name="Peitsch M.C."/>
            <person name="Ivanov N.V."/>
        </authorList>
    </citation>
    <scope>NUCLEOTIDE SEQUENCE [LARGE SCALE GENOMIC DNA]</scope>
    <source>
        <strain>cv. TN90</strain>
    </source>
</reference>
<accession>A0A1S4CJW3</accession>
<evidence type="ECO:0000256" key="1">
    <source>
        <dbReference type="SAM" id="MobiDB-lite"/>
    </source>
</evidence>
<dbReference type="KEGG" id="nta:107819867"/>
<dbReference type="AlphaFoldDB" id="A0A1S4CJW3"/>
<dbReference type="RefSeq" id="XP_016501522.1">
    <property type="nucleotide sequence ID" value="XM_016646036.1"/>
</dbReference>
<dbReference type="Proteomes" id="UP000790787">
    <property type="component" value="Chromosome 5"/>
</dbReference>
<organism evidence="8">
    <name type="scientific">Nicotiana tabacum</name>
    <name type="common">Common tobacco</name>
    <dbReference type="NCBI Taxonomy" id="4097"/>
    <lineage>
        <taxon>Eukaryota</taxon>
        <taxon>Viridiplantae</taxon>
        <taxon>Streptophyta</taxon>
        <taxon>Embryophyta</taxon>
        <taxon>Tracheophyta</taxon>
        <taxon>Spermatophyta</taxon>
        <taxon>Magnoliopsida</taxon>
        <taxon>eudicotyledons</taxon>
        <taxon>Gunneridae</taxon>
        <taxon>Pentapetalae</taxon>
        <taxon>asterids</taxon>
        <taxon>lamiids</taxon>
        <taxon>Solanales</taxon>
        <taxon>Solanaceae</taxon>
        <taxon>Nicotianoideae</taxon>
        <taxon>Nicotianeae</taxon>
        <taxon>Nicotiana</taxon>
    </lineage>
</organism>
<sequence>MDLQSGGLKFMTIEEVSRGYVYRSIAKKWAASSQKLWYEFKDPLKTKDEIMDSVPVGITRDQWISFVNYRYKKETQPSDAASGPISPTDARRSRGASNPSDH</sequence>
<dbReference type="RefSeq" id="XP_016501516.1">
    <property type="nucleotide sequence ID" value="XM_016646030.1"/>
</dbReference>
<dbReference type="OMA" id="WREHRIK"/>
<dbReference type="PANTHER" id="PTHR33144">
    <property type="entry name" value="OS10G0409366 PROTEIN-RELATED"/>
    <property type="match status" value="1"/>
</dbReference>
<dbReference type="PaxDb" id="4097-A0A1S4CJW3"/>
<evidence type="ECO:0000313" key="7">
    <source>
        <dbReference type="RefSeq" id="XP_016501519.1"/>
    </source>
</evidence>
<name>A0A1S4CJW3_TOBAC</name>
<dbReference type="RefSeq" id="XP_016501515.1">
    <property type="nucleotide sequence ID" value="XM_016646029.1"/>
</dbReference>